<evidence type="ECO:0008006" key="3">
    <source>
        <dbReference type="Google" id="ProtNLM"/>
    </source>
</evidence>
<sequence>MGSDKVASKIYHKFTVSNENKEFDIKCNSNPSCAKEFSLVDSSNMSPLIDVKFKIIYQNLQFFTLPENVNSSSINNSLEEPKPKKAKTQFIYKSLFDSTSKVVEFPSEHHLQCSNCKEHCIFSISVLHAVEYYYSPTHNDFLCFCCFQWLYAKNEIKENHVYLKQSTIPTVQLRFCKWNCGQHFNFSKILLHEVFCKKNMYYYNCPKQNCTFRNSASALKIHMRTDHNCAVPVCASLFQLAEKMECFVLIEDQIIHFKLTQQDNGYKSECKMVTNDKNIQSEWKPMVLFFYDFTRTILAKLPLSTEPTMCRAKIVLVKNE</sequence>
<evidence type="ECO:0000313" key="2">
    <source>
        <dbReference type="Proteomes" id="UP001652700"/>
    </source>
</evidence>
<organism evidence="1 2">
    <name type="scientific">Diabrotica virgifera virgifera</name>
    <name type="common">western corn rootworm</name>
    <dbReference type="NCBI Taxonomy" id="50390"/>
    <lineage>
        <taxon>Eukaryota</taxon>
        <taxon>Metazoa</taxon>
        <taxon>Ecdysozoa</taxon>
        <taxon>Arthropoda</taxon>
        <taxon>Hexapoda</taxon>
        <taxon>Insecta</taxon>
        <taxon>Pterygota</taxon>
        <taxon>Neoptera</taxon>
        <taxon>Endopterygota</taxon>
        <taxon>Coleoptera</taxon>
        <taxon>Polyphaga</taxon>
        <taxon>Cucujiformia</taxon>
        <taxon>Chrysomeloidea</taxon>
        <taxon>Chrysomelidae</taxon>
        <taxon>Galerucinae</taxon>
        <taxon>Diabroticina</taxon>
        <taxon>Diabroticites</taxon>
        <taxon>Diabrotica</taxon>
    </lineage>
</organism>
<dbReference type="Proteomes" id="UP001652700">
    <property type="component" value="Unplaced"/>
</dbReference>
<dbReference type="GeneID" id="126889713"/>
<name>A0ABM5KVJ1_DIAVI</name>
<keyword evidence="2" id="KW-1185">Reference proteome</keyword>
<evidence type="ECO:0000313" key="1">
    <source>
        <dbReference type="EnsemblMetazoa" id="XP_050514205.1"/>
    </source>
</evidence>
<proteinExistence type="predicted"/>
<dbReference type="EnsemblMetazoa" id="XM_050658248.1">
    <property type="protein sequence ID" value="XP_050514205.1"/>
    <property type="gene ID" value="LOC126889713"/>
</dbReference>
<accession>A0ABM5KVJ1</accession>
<reference evidence="1" key="1">
    <citation type="submission" date="2025-05" db="UniProtKB">
        <authorList>
            <consortium name="EnsemblMetazoa"/>
        </authorList>
    </citation>
    <scope>IDENTIFICATION</scope>
</reference>
<protein>
    <recommendedName>
        <fullName evidence="3">C2H2-type domain-containing protein</fullName>
    </recommendedName>
</protein>
<dbReference type="RefSeq" id="XP_050514205.1">
    <property type="nucleotide sequence ID" value="XM_050658248.1"/>
</dbReference>